<reference evidence="2" key="1">
    <citation type="journal article" date="2019" name="Int. J. Syst. Evol. Microbiol.">
        <title>The Global Catalogue of Microorganisms (GCM) 10K type strain sequencing project: providing services to taxonomists for standard genome sequencing and annotation.</title>
        <authorList>
            <consortium name="The Broad Institute Genomics Platform"/>
            <consortium name="The Broad Institute Genome Sequencing Center for Infectious Disease"/>
            <person name="Wu L."/>
            <person name="Ma J."/>
        </authorList>
    </citation>
    <scope>NUCLEOTIDE SEQUENCE [LARGE SCALE GENOMIC DNA]</scope>
    <source>
        <strain evidence="2">KCTC 52298</strain>
    </source>
</reference>
<evidence type="ECO:0000313" key="2">
    <source>
        <dbReference type="Proteomes" id="UP001597440"/>
    </source>
</evidence>
<sequence length="498" mass="56174">MKHCIYSVFVIIALTSCIKDNSSYGLREKEAITVTGVEKSYSGLLHGKNIVIDPIVQASDAQADLEYLWVMLPNDTLTRTRILDLKLNKEPGLYRIRLQVRNKRTDYSHYETAELKIGTAYTRGWYVAKSTQSKTDIDLFVPGNTSQEYQYMDNVFSLNNNRKLEGDPLLMSFYGRYFAWDGKEYVPTRTLFVVSERDGSSIGINSFKEFRSFETLFLMTPPVRKPTFIISAAIAQYAANDGQLYGYSVASRSTGQFGAPNRIDDRNTPYHLSKYFIGTVLGSGAYFFDELSSSFVLGVSAGGMLAPVRDSSKTDIPANKSAKNMLYMGLKTETPTTGYAIFQDKSNPLIKTVAEVIPSATHFMMKGYPIRPTEKLYNASRYMLLEGEENLLFFVVGNEIWSRNLSNHTEQLQYVVPQGEKITLLRHRKYTLEPAYAHSYVAVGTVTGGRYKVRMFTKNTGRLNPEPAFILEGNGDYVGDLLYVGDGLKDFFTHNTSY</sequence>
<dbReference type="Pfam" id="PF16407">
    <property type="entry name" value="PKD_2"/>
    <property type="match status" value="1"/>
</dbReference>
<dbReference type="InterPro" id="IPR032183">
    <property type="entry name" value="PKD-like"/>
</dbReference>
<organism evidence="1 2">
    <name type="scientific">Sphingobacterium tabacisoli</name>
    <dbReference type="NCBI Taxonomy" id="2044855"/>
    <lineage>
        <taxon>Bacteria</taxon>
        <taxon>Pseudomonadati</taxon>
        <taxon>Bacteroidota</taxon>
        <taxon>Sphingobacteriia</taxon>
        <taxon>Sphingobacteriales</taxon>
        <taxon>Sphingobacteriaceae</taxon>
        <taxon>Sphingobacterium</taxon>
    </lineage>
</organism>
<protein>
    <submittedName>
        <fullName evidence="1">PKD-like family lipoprotein</fullName>
    </submittedName>
</protein>
<accession>A0ABW5L2Z7</accession>
<dbReference type="PROSITE" id="PS51257">
    <property type="entry name" value="PROKAR_LIPOPROTEIN"/>
    <property type="match status" value="1"/>
</dbReference>
<name>A0ABW5L2Z7_9SPHI</name>
<dbReference type="Proteomes" id="UP001597440">
    <property type="component" value="Unassembled WGS sequence"/>
</dbReference>
<evidence type="ECO:0000313" key="1">
    <source>
        <dbReference type="EMBL" id="MFD2554262.1"/>
    </source>
</evidence>
<keyword evidence="2" id="KW-1185">Reference proteome</keyword>
<comment type="caution">
    <text evidence="1">The sequence shown here is derived from an EMBL/GenBank/DDBJ whole genome shotgun (WGS) entry which is preliminary data.</text>
</comment>
<gene>
    <name evidence="1" type="ORF">ACFSQW_07665</name>
</gene>
<dbReference type="EMBL" id="JBHULD010000008">
    <property type="protein sequence ID" value="MFD2554262.1"/>
    <property type="molecule type" value="Genomic_DNA"/>
</dbReference>
<proteinExistence type="predicted"/>